<dbReference type="InterPro" id="IPR006124">
    <property type="entry name" value="Metalloenzyme"/>
</dbReference>
<comment type="subcellular location">
    <subcellularLocation>
        <location evidence="5">Cytoplasm</location>
    </subcellularLocation>
</comment>
<dbReference type="EC" id="5.4.2.7" evidence="5 6"/>
<dbReference type="NCBIfam" id="NF003766">
    <property type="entry name" value="PRK05362.1"/>
    <property type="match status" value="1"/>
</dbReference>
<feature type="binding site" evidence="5">
    <location>
        <position position="293"/>
    </location>
    <ligand>
        <name>Mn(2+)</name>
        <dbReference type="ChEBI" id="CHEBI:29035"/>
        <label>2</label>
    </ligand>
</feature>
<organism evidence="8 9">
    <name type="scientific">Alkalicoccobacillus gibsonii</name>
    <dbReference type="NCBI Taxonomy" id="79881"/>
    <lineage>
        <taxon>Bacteria</taxon>
        <taxon>Bacillati</taxon>
        <taxon>Bacillota</taxon>
        <taxon>Bacilli</taxon>
        <taxon>Bacillales</taxon>
        <taxon>Bacillaceae</taxon>
        <taxon>Alkalicoccobacillus</taxon>
    </lineage>
</organism>
<reference evidence="8 9" key="1">
    <citation type="submission" date="2024-03" db="EMBL/GenBank/DDBJ databases">
        <title>Bacilli Hybrid Assemblies.</title>
        <authorList>
            <person name="Kovac J."/>
        </authorList>
    </citation>
    <scope>NUCLEOTIDE SEQUENCE [LARGE SCALE GENOMIC DNA]</scope>
    <source>
        <strain evidence="8 9">FSL R7-0666</strain>
    </source>
</reference>
<comment type="catalytic activity">
    <reaction evidence="5">
        <text>2-deoxy-alpha-D-ribose 1-phosphate = 2-deoxy-D-ribose 5-phosphate</text>
        <dbReference type="Rhea" id="RHEA:27658"/>
        <dbReference type="ChEBI" id="CHEBI:57259"/>
        <dbReference type="ChEBI" id="CHEBI:62877"/>
        <dbReference type="EC" id="5.4.2.7"/>
    </reaction>
</comment>
<accession>A0ABU9VHC0</accession>
<dbReference type="RefSeq" id="WP_343130256.1">
    <property type="nucleotide sequence ID" value="NZ_JBCITK010000001.1"/>
</dbReference>
<dbReference type="PANTHER" id="PTHR21110">
    <property type="entry name" value="PHOSPHOPENTOMUTASE"/>
    <property type="match status" value="1"/>
</dbReference>
<keyword evidence="9" id="KW-1185">Reference proteome</keyword>
<dbReference type="Pfam" id="PF01676">
    <property type="entry name" value="Metalloenzyme"/>
    <property type="match status" value="1"/>
</dbReference>
<comment type="cofactor">
    <cofactor evidence="5">
        <name>Mn(2+)</name>
        <dbReference type="ChEBI" id="CHEBI:29035"/>
    </cofactor>
    <text evidence="5">Binds 2 manganese ions.</text>
</comment>
<dbReference type="NCBIfam" id="TIGR01696">
    <property type="entry name" value="deoB"/>
    <property type="match status" value="1"/>
</dbReference>
<dbReference type="CDD" id="cd16009">
    <property type="entry name" value="PPM"/>
    <property type="match status" value="1"/>
</dbReference>
<sequence length="395" mass="43510">MNEQPFKRVFLIVMDSVGIGEAPDADKFDDVGADTLGHIAEAMGNIQLPTLEMLGLANIKDIKGLKAADQPKAHFGKMQEASNGKDTMTGHWEIMGLNITEPFQVFPEGFPDALLNELEGQIGRGFIGNKVASGTEILDELAEEHVNTGKLIVYTSADSVLQIAAHEDIVPIEELYDICEKARALTLKPEYMVGRVIARPFLGEKGAWKRTPKRHDYALKPFGRTVMNELKDGGFDSIAIGKISDIYDGEGITQTVRTTSNEDGMDKFFESMEQDFTGMSFLNLVDFDALFGHRRDPIGYGKALEEFDLRLKDVIKQLGSGDLLIITADHGNDPVHKGTDHTREFVPLLVFDPDQPNTMDLGIRPTFADIGATVADNFGVTAPEYGTSFLKQLKK</sequence>
<dbReference type="InterPro" id="IPR017850">
    <property type="entry name" value="Alkaline_phosphatase_core_sf"/>
</dbReference>
<comment type="similarity">
    <text evidence="1 5">Belongs to the phosphopentomutase family.</text>
</comment>
<dbReference type="PIRSF" id="PIRSF001491">
    <property type="entry name" value="Ppentomutase"/>
    <property type="match status" value="1"/>
</dbReference>
<keyword evidence="4 5" id="KW-0413">Isomerase</keyword>
<feature type="binding site" evidence="5">
    <location>
        <position position="341"/>
    </location>
    <ligand>
        <name>Mn(2+)</name>
        <dbReference type="ChEBI" id="CHEBI:29035"/>
        <label>2</label>
    </ligand>
</feature>
<dbReference type="Proteomes" id="UP001418796">
    <property type="component" value="Unassembled WGS sequence"/>
</dbReference>
<dbReference type="PANTHER" id="PTHR21110:SF0">
    <property type="entry name" value="PHOSPHOPENTOMUTASE"/>
    <property type="match status" value="1"/>
</dbReference>
<evidence type="ECO:0000256" key="5">
    <source>
        <dbReference type="HAMAP-Rule" id="MF_00740"/>
    </source>
</evidence>
<proteinExistence type="inferred from homology"/>
<dbReference type="Gene3D" id="3.30.70.1250">
    <property type="entry name" value="Phosphopentomutase"/>
    <property type="match status" value="1"/>
</dbReference>
<dbReference type="SUPFAM" id="SSF143856">
    <property type="entry name" value="DeoB insert domain-like"/>
    <property type="match status" value="1"/>
</dbReference>
<protein>
    <recommendedName>
        <fullName evidence="5 6">Phosphopentomutase</fullName>
        <ecNumber evidence="5 6">5.4.2.7</ecNumber>
    </recommendedName>
    <alternativeName>
        <fullName evidence="5">Phosphodeoxyribomutase</fullName>
    </alternativeName>
</protein>
<evidence type="ECO:0000313" key="9">
    <source>
        <dbReference type="Proteomes" id="UP001418796"/>
    </source>
</evidence>
<evidence type="ECO:0000256" key="4">
    <source>
        <dbReference type="ARBA" id="ARBA00023235"/>
    </source>
</evidence>
<comment type="caution">
    <text evidence="8">The sequence shown here is derived from an EMBL/GenBank/DDBJ whole genome shotgun (WGS) entry which is preliminary data.</text>
</comment>
<evidence type="ECO:0000256" key="2">
    <source>
        <dbReference type="ARBA" id="ARBA00022723"/>
    </source>
</evidence>
<feature type="binding site" evidence="5">
    <location>
        <position position="330"/>
    </location>
    <ligand>
        <name>Mn(2+)</name>
        <dbReference type="ChEBI" id="CHEBI:29035"/>
        <label>1</label>
    </ligand>
</feature>
<feature type="binding site" evidence="5">
    <location>
        <position position="329"/>
    </location>
    <ligand>
        <name>Mn(2+)</name>
        <dbReference type="ChEBI" id="CHEBI:29035"/>
        <label>1</label>
    </ligand>
</feature>
<comment type="function">
    <text evidence="5">Isomerase that catalyzes the conversion of deoxy-ribose 1-phosphate (dRib-1-P) and ribose 1-phosphate (Rib-1-P) to deoxy-ribose 5-phosphate (dRib-5-P) and ribose 5-phosphate (Rib-5-P), respectively.</text>
</comment>
<feature type="binding site" evidence="5">
    <location>
        <position position="15"/>
    </location>
    <ligand>
        <name>Mn(2+)</name>
        <dbReference type="ChEBI" id="CHEBI:29035"/>
        <label>1</label>
    </ligand>
</feature>
<dbReference type="Gene3D" id="3.40.720.10">
    <property type="entry name" value="Alkaline Phosphatase, subunit A"/>
    <property type="match status" value="1"/>
</dbReference>
<evidence type="ECO:0000256" key="1">
    <source>
        <dbReference type="ARBA" id="ARBA00010373"/>
    </source>
</evidence>
<evidence type="ECO:0000313" key="8">
    <source>
        <dbReference type="EMBL" id="MEN0643311.1"/>
    </source>
</evidence>
<comment type="pathway">
    <text evidence="5">Carbohydrate degradation; 2-deoxy-D-ribose 1-phosphate degradation; D-glyceraldehyde 3-phosphate and acetaldehyde from 2-deoxy-alpha-D-ribose 1-phosphate: step 1/2.</text>
</comment>
<dbReference type="SUPFAM" id="SSF53649">
    <property type="entry name" value="Alkaline phosphatase-like"/>
    <property type="match status" value="1"/>
</dbReference>
<feature type="binding site" evidence="5">
    <location>
        <position position="288"/>
    </location>
    <ligand>
        <name>Mn(2+)</name>
        <dbReference type="ChEBI" id="CHEBI:29035"/>
        <label>2</label>
    </ligand>
</feature>
<keyword evidence="5" id="KW-0963">Cytoplasm</keyword>
<comment type="catalytic activity">
    <reaction evidence="5">
        <text>alpha-D-ribose 1-phosphate = D-ribose 5-phosphate</text>
        <dbReference type="Rhea" id="RHEA:18793"/>
        <dbReference type="ChEBI" id="CHEBI:57720"/>
        <dbReference type="ChEBI" id="CHEBI:78346"/>
        <dbReference type="EC" id="5.4.2.7"/>
    </reaction>
</comment>
<dbReference type="InterPro" id="IPR010045">
    <property type="entry name" value="DeoB"/>
</dbReference>
<dbReference type="EMBL" id="JBCITK010000001">
    <property type="protein sequence ID" value="MEN0643311.1"/>
    <property type="molecule type" value="Genomic_DNA"/>
</dbReference>
<dbReference type="InterPro" id="IPR024052">
    <property type="entry name" value="Phosphopentomutase_DeoB_cap_sf"/>
</dbReference>
<evidence type="ECO:0000259" key="7">
    <source>
        <dbReference type="Pfam" id="PF01676"/>
    </source>
</evidence>
<gene>
    <name evidence="5 8" type="primary">deoB</name>
    <name evidence="8" type="ORF">MKY91_09155</name>
</gene>
<dbReference type="GO" id="GO:0008973">
    <property type="term" value="F:phosphopentomutase activity"/>
    <property type="evidence" value="ECO:0007669"/>
    <property type="project" value="UniProtKB-EC"/>
</dbReference>
<feature type="domain" description="Metalloenzyme" evidence="7">
    <location>
        <begin position="7"/>
        <end position="380"/>
    </location>
</feature>
<evidence type="ECO:0000256" key="3">
    <source>
        <dbReference type="ARBA" id="ARBA00023211"/>
    </source>
</evidence>
<evidence type="ECO:0000256" key="6">
    <source>
        <dbReference type="NCBIfam" id="TIGR01696"/>
    </source>
</evidence>
<keyword evidence="2 5" id="KW-0479">Metal-binding</keyword>
<name>A0ABU9VHC0_9BACI</name>
<dbReference type="HAMAP" id="MF_00740">
    <property type="entry name" value="Phosphopentomut"/>
    <property type="match status" value="1"/>
</dbReference>
<keyword evidence="3 5" id="KW-0464">Manganese</keyword>